<evidence type="ECO:0000313" key="3">
    <source>
        <dbReference type="Proteomes" id="UP000501379"/>
    </source>
</evidence>
<dbReference type="Pfam" id="PF11006">
    <property type="entry name" value="DUF2845"/>
    <property type="match status" value="1"/>
</dbReference>
<dbReference type="KEGG" id="pcam:HNE05_14190"/>
<dbReference type="AlphaFoldDB" id="A0A6M8FKG2"/>
<keyword evidence="3" id="KW-1185">Reference proteome</keyword>
<evidence type="ECO:0000313" key="2">
    <source>
        <dbReference type="EMBL" id="QKE64450.1"/>
    </source>
</evidence>
<dbReference type="RefSeq" id="WP_173209373.1">
    <property type="nucleotide sequence ID" value="NZ_CP053697.2"/>
</dbReference>
<reference evidence="2" key="1">
    <citation type="submission" date="2020-07" db="EMBL/GenBank/DDBJ databases">
        <title>Nitrate ammonifying Pseudomonas campi sp. nov. isolated from German agricultural grassland.</title>
        <authorList>
            <person name="Timsy T."/>
            <person name="Ulrich A."/>
            <person name="Spanner T."/>
            <person name="Foesel B."/>
            <person name="Kolb S."/>
            <person name="Horn M.A."/>
            <person name="Behrendt U."/>
        </authorList>
    </citation>
    <scope>NUCLEOTIDE SEQUENCE</scope>
    <source>
        <strain evidence="2">S1-A32-2</strain>
    </source>
</reference>
<keyword evidence="1" id="KW-0732">Signal</keyword>
<feature type="chain" id="PRO_5026990087" evidence="1">
    <location>
        <begin position="20"/>
        <end position="100"/>
    </location>
</feature>
<evidence type="ECO:0000256" key="1">
    <source>
        <dbReference type="SAM" id="SignalP"/>
    </source>
</evidence>
<sequence length="100" mass="11038">MRNALLIVLGLLFAGAAQASSTLRCGSKLISTGDLAGEVLDKCGEPVSRDFLGYREVVDYYGYASEVAIEEWIYGPRNGMLYFLRLEGNRLIKIDSKRGD</sequence>
<dbReference type="EMBL" id="CP053697">
    <property type="protein sequence ID" value="QKE64450.1"/>
    <property type="molecule type" value="Genomic_DNA"/>
</dbReference>
<protein>
    <submittedName>
        <fullName evidence="2">DUF2845 domain-containing protein</fullName>
    </submittedName>
</protein>
<accession>A0A6M8FKG2</accession>
<proteinExistence type="predicted"/>
<dbReference type="Proteomes" id="UP000501379">
    <property type="component" value="Chromosome"/>
</dbReference>
<dbReference type="InterPro" id="IPR021268">
    <property type="entry name" value="DUF2845"/>
</dbReference>
<organism evidence="2 3">
    <name type="scientific">Aquipseudomonas campi</name>
    <dbReference type="NCBI Taxonomy" id="2731681"/>
    <lineage>
        <taxon>Bacteria</taxon>
        <taxon>Pseudomonadati</taxon>
        <taxon>Pseudomonadota</taxon>
        <taxon>Gammaproteobacteria</taxon>
        <taxon>Pseudomonadales</taxon>
        <taxon>Pseudomonadaceae</taxon>
        <taxon>Aquipseudomonas</taxon>
    </lineage>
</organism>
<name>A0A6M8FKG2_9GAMM</name>
<feature type="signal peptide" evidence="1">
    <location>
        <begin position="1"/>
        <end position="19"/>
    </location>
</feature>
<gene>
    <name evidence="2" type="ORF">HNE05_14190</name>
</gene>